<dbReference type="Gene3D" id="3.90.1200.10">
    <property type="match status" value="1"/>
</dbReference>
<proteinExistence type="inferred from homology"/>
<protein>
    <recommendedName>
        <fullName evidence="3">S-methyl-5-thioribose kinase</fullName>
        <ecNumber evidence="3">2.7.1.100</ecNumber>
    </recommendedName>
</protein>
<dbReference type="GO" id="GO:0005524">
    <property type="term" value="F:ATP binding"/>
    <property type="evidence" value="ECO:0007669"/>
    <property type="project" value="UniProtKB-KW"/>
</dbReference>
<dbReference type="InterPro" id="IPR011009">
    <property type="entry name" value="Kinase-like_dom_sf"/>
</dbReference>
<dbReference type="OrthoDB" id="9777791at2"/>
<dbReference type="AlphaFoldDB" id="A0A438ADN2"/>
<name>A0A438ADN2_9RHOB</name>
<sequence length="423" mass="45588">MSQNFDIPAGYRELAAPDLIALVAETPDLAARLGGAAQDWRCDEISDGNMNAVWRLAGPAGAIVAKQALPYIRVIGEGWPFPVSRAEYEHRALVDHGRAAPGVPPRVHAYRPDLALIFMEALQPHVVARAGFVAGRRFPTLARDLGLYLARSLVGTSDLVLTTAAKNALVDRYSGNAELCATTQDVVFTGPYHEAPLNRLTPGQEGLAAQLRGDSALRLAAMEMKHAFRSQAEALIHGDLHTGSLMLSADETRVIDPEWAFVGPMGFDIGAVLGNLWLAAFSQPGHATAADDRQEMTAWLLNVAEEAWATFVEEATRLAHPRPGGLIETEVAGDGVGQAFVAARLAAVWRDTLGFAGAKMIRRILGISHVADFEEIADIPTRAACEARALRMARHLLLNRAALRSPSEVSDLARDIAQGRRQV</sequence>
<keyword evidence="10" id="KW-1185">Reference proteome</keyword>
<keyword evidence="6 9" id="KW-0418">Kinase</keyword>
<keyword evidence="7" id="KW-0067">ATP-binding</keyword>
<dbReference type="Pfam" id="PF01636">
    <property type="entry name" value="APH"/>
    <property type="match status" value="1"/>
</dbReference>
<evidence type="ECO:0000256" key="1">
    <source>
        <dbReference type="ARBA" id="ARBA00010165"/>
    </source>
</evidence>
<dbReference type="NCBIfam" id="TIGR01767">
    <property type="entry name" value="MTRK"/>
    <property type="match status" value="1"/>
</dbReference>
<dbReference type="SUPFAM" id="SSF56112">
    <property type="entry name" value="Protein kinase-like (PK-like)"/>
    <property type="match status" value="1"/>
</dbReference>
<evidence type="ECO:0000259" key="8">
    <source>
        <dbReference type="Pfam" id="PF01636"/>
    </source>
</evidence>
<dbReference type="EC" id="2.7.1.100" evidence="3"/>
<evidence type="ECO:0000256" key="6">
    <source>
        <dbReference type="ARBA" id="ARBA00022777"/>
    </source>
</evidence>
<keyword evidence="4 9" id="KW-0808">Transferase</keyword>
<dbReference type="Gene3D" id="3.30.200.20">
    <property type="entry name" value="Phosphorylase Kinase, domain 1"/>
    <property type="match status" value="1"/>
</dbReference>
<keyword evidence="5" id="KW-0547">Nucleotide-binding</keyword>
<evidence type="ECO:0000256" key="2">
    <source>
        <dbReference type="ARBA" id="ARBA00011738"/>
    </source>
</evidence>
<dbReference type="GO" id="GO:0009086">
    <property type="term" value="P:methionine biosynthetic process"/>
    <property type="evidence" value="ECO:0007669"/>
    <property type="project" value="InterPro"/>
</dbReference>
<reference evidence="9 10" key="1">
    <citation type="submission" date="2018-11" db="EMBL/GenBank/DDBJ databases">
        <title>Mesobaculum littorinae gen. nov., sp. nov., isolated from Littorina scabra that represents a novel genus of the order Rhodobacteraceae.</title>
        <authorList>
            <person name="Li F."/>
        </authorList>
    </citation>
    <scope>NUCLEOTIDE SEQUENCE [LARGE SCALE GENOMIC DNA]</scope>
    <source>
        <strain evidence="9 10">M0103</strain>
    </source>
</reference>
<dbReference type="InterPro" id="IPR009212">
    <property type="entry name" value="Methylthioribose_kinase"/>
</dbReference>
<feature type="domain" description="Aminoglycoside phosphotransferase" evidence="8">
    <location>
        <begin position="45"/>
        <end position="281"/>
    </location>
</feature>
<evidence type="ECO:0000313" key="10">
    <source>
        <dbReference type="Proteomes" id="UP000285908"/>
    </source>
</evidence>
<organism evidence="9 10">
    <name type="scientific">Mesobaculum littorinae</name>
    <dbReference type="NCBI Taxonomy" id="2486419"/>
    <lineage>
        <taxon>Bacteria</taxon>
        <taxon>Pseudomonadati</taxon>
        <taxon>Pseudomonadota</taxon>
        <taxon>Alphaproteobacteria</taxon>
        <taxon>Rhodobacterales</taxon>
        <taxon>Roseobacteraceae</taxon>
        <taxon>Mesobaculum</taxon>
    </lineage>
</organism>
<dbReference type="PIRSF" id="PIRSF031134">
    <property type="entry name" value="MTRK"/>
    <property type="match status" value="1"/>
</dbReference>
<dbReference type="RefSeq" id="WP_127907821.1">
    <property type="nucleotide sequence ID" value="NZ_RQXX01000008.1"/>
</dbReference>
<dbReference type="Proteomes" id="UP000285908">
    <property type="component" value="Unassembled WGS sequence"/>
</dbReference>
<evidence type="ECO:0000256" key="4">
    <source>
        <dbReference type="ARBA" id="ARBA00022679"/>
    </source>
</evidence>
<evidence type="ECO:0000256" key="7">
    <source>
        <dbReference type="ARBA" id="ARBA00022840"/>
    </source>
</evidence>
<comment type="subunit">
    <text evidence="2">Homodimer.</text>
</comment>
<dbReference type="PANTHER" id="PTHR34273:SF2">
    <property type="entry name" value="METHYLTHIORIBOSE KINASE"/>
    <property type="match status" value="1"/>
</dbReference>
<evidence type="ECO:0000256" key="5">
    <source>
        <dbReference type="ARBA" id="ARBA00022741"/>
    </source>
</evidence>
<evidence type="ECO:0000313" key="9">
    <source>
        <dbReference type="EMBL" id="RVV96777.1"/>
    </source>
</evidence>
<comment type="caution">
    <text evidence="9">The sequence shown here is derived from an EMBL/GenBank/DDBJ whole genome shotgun (WGS) entry which is preliminary data.</text>
</comment>
<dbReference type="PANTHER" id="PTHR34273">
    <property type="entry name" value="METHYLTHIORIBOSE KINASE"/>
    <property type="match status" value="1"/>
</dbReference>
<dbReference type="InterPro" id="IPR002575">
    <property type="entry name" value="Aminoglycoside_PTrfase"/>
</dbReference>
<evidence type="ECO:0000256" key="3">
    <source>
        <dbReference type="ARBA" id="ARBA00012128"/>
    </source>
</evidence>
<gene>
    <name evidence="9" type="primary">mtnK</name>
    <name evidence="9" type="ORF">EKE94_16945</name>
</gene>
<dbReference type="GO" id="GO:0046522">
    <property type="term" value="F:S-methyl-5-thioribose kinase activity"/>
    <property type="evidence" value="ECO:0007669"/>
    <property type="project" value="UniProtKB-EC"/>
</dbReference>
<dbReference type="EMBL" id="RQXX01000008">
    <property type="protein sequence ID" value="RVV96777.1"/>
    <property type="molecule type" value="Genomic_DNA"/>
</dbReference>
<comment type="similarity">
    <text evidence="1">Belongs to the methylthioribose kinase family.</text>
</comment>
<accession>A0A438ADN2</accession>